<dbReference type="EMBL" id="VSSQ01073749">
    <property type="protein sequence ID" value="MPN24787.1"/>
    <property type="molecule type" value="Genomic_DNA"/>
</dbReference>
<comment type="caution">
    <text evidence="1">The sequence shown here is derived from an EMBL/GenBank/DDBJ whole genome shotgun (WGS) entry which is preliminary data.</text>
</comment>
<accession>A0A645GD09</accession>
<name>A0A645GD09_9ZZZZ</name>
<organism evidence="1">
    <name type="scientific">bioreactor metagenome</name>
    <dbReference type="NCBI Taxonomy" id="1076179"/>
    <lineage>
        <taxon>unclassified sequences</taxon>
        <taxon>metagenomes</taxon>
        <taxon>ecological metagenomes</taxon>
    </lineage>
</organism>
<proteinExistence type="predicted"/>
<sequence length="88" mass="9733">MGKVHAQFGANEHQRTEDVGGIAHKGDVVIFQFFASRRMFHHGQHVANHLSRMVVIGQTIDHRHSRVTSQLGDGLVLEGAGHDHIHVA</sequence>
<gene>
    <name evidence="1" type="ORF">SDC9_172189</name>
</gene>
<dbReference type="AlphaFoldDB" id="A0A645GD09"/>
<protein>
    <submittedName>
        <fullName evidence="1">Uncharacterized protein</fullName>
    </submittedName>
</protein>
<reference evidence="1" key="1">
    <citation type="submission" date="2019-08" db="EMBL/GenBank/DDBJ databases">
        <authorList>
            <person name="Kucharzyk K."/>
            <person name="Murdoch R.W."/>
            <person name="Higgins S."/>
            <person name="Loffler F."/>
        </authorList>
    </citation>
    <scope>NUCLEOTIDE SEQUENCE</scope>
</reference>
<evidence type="ECO:0000313" key="1">
    <source>
        <dbReference type="EMBL" id="MPN24787.1"/>
    </source>
</evidence>